<evidence type="ECO:0000256" key="1">
    <source>
        <dbReference type="ARBA" id="ARBA00004236"/>
    </source>
</evidence>
<gene>
    <name evidence="9" type="ORF">M5D96_003933</name>
</gene>
<evidence type="ECO:0000256" key="4">
    <source>
        <dbReference type="ARBA" id="ARBA00022692"/>
    </source>
</evidence>
<sequence length="532" mass="59967">MNKNTSAIFPLAVAWKSLFRPNMCCSCCGVTQQKVWVFGFGTLFAVSGLLAIICWPGFIDTQIVKALPLTPTSKTFEKWEELPIPVYVYMYLWNWTNAADVQAFGVKPSFKQLGPYVYREDRKKVDLEWHANGTVTFNPRRTWFWEEELSGGKQTDLITAPHLPSLAAANQMRNSNAFLKFMFNQALNTNGGHLFVTYTAAEWLFDSFYDEFLHYAKNNPLAPEVESDHFAWFLNRNGSKDFEGTFTVHTGVGDIKEMGEIKFWKGQNHTGWYEGECGRLNGSTTDLFVPDEPKEKALTIFIPDTCRIINLEFTGETETIQGITGWKYEITPNTFDNGQINGNAKCWCPVDRQPDNCPATGATDLAPCAEGLPMYLSADHFMYADESYASTINGYKPDYDRNNFYIIMERKLGVPLKVNANVMVTLLIEADDVIDILKDLPSFYAPLFTTASRAEIDKALASELKLALNLPAIGRYTGVGLLVLGCILIAVGFLLTIKRKWYGQAESDRLALKDNEETPNEAKIEVNKVDRN</sequence>
<evidence type="ECO:0000256" key="8">
    <source>
        <dbReference type="SAM" id="Phobius"/>
    </source>
</evidence>
<keyword evidence="5 8" id="KW-1133">Transmembrane helix</keyword>
<dbReference type="PRINTS" id="PR01609">
    <property type="entry name" value="CD36FAMILY"/>
</dbReference>
<evidence type="ECO:0000256" key="6">
    <source>
        <dbReference type="ARBA" id="ARBA00023136"/>
    </source>
</evidence>
<evidence type="ECO:0000256" key="7">
    <source>
        <dbReference type="ARBA" id="ARBA00023180"/>
    </source>
</evidence>
<evidence type="ECO:0000313" key="10">
    <source>
        <dbReference type="Proteomes" id="UP001059596"/>
    </source>
</evidence>
<feature type="transmembrane region" description="Helical" evidence="8">
    <location>
        <begin position="476"/>
        <end position="497"/>
    </location>
</feature>
<reference evidence="9" key="1">
    <citation type="journal article" date="2023" name="Genome Biol. Evol.">
        <title>Long-read-based Genome Assembly of Drosophila gunungcola Reveals Fewer Chemosensory Genes in Flower-breeding Species.</title>
        <authorList>
            <person name="Negi A."/>
            <person name="Liao B.Y."/>
            <person name="Yeh S.D."/>
        </authorList>
    </citation>
    <scope>NUCLEOTIDE SEQUENCE</scope>
    <source>
        <strain evidence="9">Sukarami</strain>
    </source>
</reference>
<dbReference type="EMBL" id="JAMKOV010000002">
    <property type="protein sequence ID" value="KAI8042620.1"/>
    <property type="molecule type" value="Genomic_DNA"/>
</dbReference>
<dbReference type="Proteomes" id="UP001059596">
    <property type="component" value="Unassembled WGS sequence"/>
</dbReference>
<dbReference type="PANTHER" id="PTHR11923:SF114">
    <property type="entry name" value="FI02050P-RELATED"/>
    <property type="match status" value="1"/>
</dbReference>
<feature type="transmembrane region" description="Helical" evidence="8">
    <location>
        <begin position="35"/>
        <end position="58"/>
    </location>
</feature>
<comment type="subcellular location">
    <subcellularLocation>
        <location evidence="1">Cell membrane</location>
    </subcellularLocation>
</comment>
<comment type="caution">
    <text evidence="9">The sequence shown here is derived from an EMBL/GenBank/DDBJ whole genome shotgun (WGS) entry which is preliminary data.</text>
</comment>
<name>A0A9Q0BST9_9MUSC</name>
<dbReference type="PANTHER" id="PTHR11923">
    <property type="entry name" value="SCAVENGER RECEPTOR CLASS B TYPE-1 SR-B1"/>
    <property type="match status" value="1"/>
</dbReference>
<dbReference type="GO" id="GO:0005044">
    <property type="term" value="F:scavenger receptor activity"/>
    <property type="evidence" value="ECO:0007669"/>
    <property type="project" value="TreeGrafter"/>
</dbReference>
<keyword evidence="3" id="KW-1003">Cell membrane</keyword>
<keyword evidence="7" id="KW-0325">Glycoprotein</keyword>
<evidence type="ECO:0000313" key="9">
    <source>
        <dbReference type="EMBL" id="KAI8042620.1"/>
    </source>
</evidence>
<dbReference type="Pfam" id="PF01130">
    <property type="entry name" value="CD36"/>
    <property type="match status" value="1"/>
</dbReference>
<dbReference type="AlphaFoldDB" id="A0A9Q0BST9"/>
<keyword evidence="4 8" id="KW-0812">Transmembrane</keyword>
<protein>
    <recommendedName>
        <fullName evidence="11">Protein croquemort</fullName>
    </recommendedName>
</protein>
<accession>A0A9Q0BST9</accession>
<comment type="similarity">
    <text evidence="2">Belongs to the CD36 family.</text>
</comment>
<keyword evidence="10" id="KW-1185">Reference proteome</keyword>
<dbReference type="GO" id="GO:0005737">
    <property type="term" value="C:cytoplasm"/>
    <property type="evidence" value="ECO:0007669"/>
    <property type="project" value="TreeGrafter"/>
</dbReference>
<organism evidence="9 10">
    <name type="scientific">Drosophila gunungcola</name>
    <name type="common">fruit fly</name>
    <dbReference type="NCBI Taxonomy" id="103775"/>
    <lineage>
        <taxon>Eukaryota</taxon>
        <taxon>Metazoa</taxon>
        <taxon>Ecdysozoa</taxon>
        <taxon>Arthropoda</taxon>
        <taxon>Hexapoda</taxon>
        <taxon>Insecta</taxon>
        <taxon>Pterygota</taxon>
        <taxon>Neoptera</taxon>
        <taxon>Endopterygota</taxon>
        <taxon>Diptera</taxon>
        <taxon>Brachycera</taxon>
        <taxon>Muscomorpha</taxon>
        <taxon>Ephydroidea</taxon>
        <taxon>Drosophilidae</taxon>
        <taxon>Drosophila</taxon>
        <taxon>Sophophora</taxon>
    </lineage>
</organism>
<evidence type="ECO:0008006" key="11">
    <source>
        <dbReference type="Google" id="ProtNLM"/>
    </source>
</evidence>
<evidence type="ECO:0000256" key="2">
    <source>
        <dbReference type="ARBA" id="ARBA00010532"/>
    </source>
</evidence>
<proteinExistence type="inferred from homology"/>
<evidence type="ECO:0000256" key="5">
    <source>
        <dbReference type="ARBA" id="ARBA00022989"/>
    </source>
</evidence>
<dbReference type="GO" id="GO:0005886">
    <property type="term" value="C:plasma membrane"/>
    <property type="evidence" value="ECO:0007669"/>
    <property type="project" value="UniProtKB-SubCell"/>
</dbReference>
<evidence type="ECO:0000256" key="3">
    <source>
        <dbReference type="ARBA" id="ARBA00022475"/>
    </source>
</evidence>
<keyword evidence="6 8" id="KW-0472">Membrane</keyword>
<dbReference type="InterPro" id="IPR002159">
    <property type="entry name" value="CD36_fam"/>
</dbReference>